<keyword evidence="3" id="KW-1185">Reference proteome</keyword>
<keyword evidence="1" id="KW-0472">Membrane</keyword>
<dbReference type="AlphaFoldDB" id="A0A9Q1J702"/>
<comment type="caution">
    <text evidence="2">The sequence shown here is derived from an EMBL/GenBank/DDBJ whole genome shotgun (WGS) entry which is preliminary data.</text>
</comment>
<dbReference type="Proteomes" id="UP001152622">
    <property type="component" value="Chromosome 2"/>
</dbReference>
<feature type="transmembrane region" description="Helical" evidence="1">
    <location>
        <begin position="48"/>
        <end position="69"/>
    </location>
</feature>
<dbReference type="EMBL" id="JAINUF010000002">
    <property type="protein sequence ID" value="KAJ8373904.1"/>
    <property type="molecule type" value="Genomic_DNA"/>
</dbReference>
<evidence type="ECO:0000313" key="3">
    <source>
        <dbReference type="Proteomes" id="UP001152622"/>
    </source>
</evidence>
<reference evidence="2" key="1">
    <citation type="journal article" date="2023" name="Science">
        <title>Genome structures resolve the early diversification of teleost fishes.</title>
        <authorList>
            <person name="Parey E."/>
            <person name="Louis A."/>
            <person name="Montfort J."/>
            <person name="Bouchez O."/>
            <person name="Roques C."/>
            <person name="Iampietro C."/>
            <person name="Lluch J."/>
            <person name="Castinel A."/>
            <person name="Donnadieu C."/>
            <person name="Desvignes T."/>
            <person name="Floi Bucao C."/>
            <person name="Jouanno E."/>
            <person name="Wen M."/>
            <person name="Mejri S."/>
            <person name="Dirks R."/>
            <person name="Jansen H."/>
            <person name="Henkel C."/>
            <person name="Chen W.J."/>
            <person name="Zahm M."/>
            <person name="Cabau C."/>
            <person name="Klopp C."/>
            <person name="Thompson A.W."/>
            <person name="Robinson-Rechavi M."/>
            <person name="Braasch I."/>
            <person name="Lecointre G."/>
            <person name="Bobe J."/>
            <person name="Postlethwait J.H."/>
            <person name="Berthelot C."/>
            <person name="Roest Crollius H."/>
            <person name="Guiguen Y."/>
        </authorList>
    </citation>
    <scope>NUCLEOTIDE SEQUENCE</scope>
    <source>
        <strain evidence="2">WJC10195</strain>
    </source>
</reference>
<proteinExistence type="predicted"/>
<evidence type="ECO:0000313" key="2">
    <source>
        <dbReference type="EMBL" id="KAJ8373904.1"/>
    </source>
</evidence>
<keyword evidence="1" id="KW-0812">Transmembrane</keyword>
<gene>
    <name evidence="2" type="ORF">SKAU_G00044840</name>
</gene>
<protein>
    <submittedName>
        <fullName evidence="2">Uncharacterized protein</fullName>
    </submittedName>
</protein>
<organism evidence="2 3">
    <name type="scientific">Synaphobranchus kaupii</name>
    <name type="common">Kaup's arrowtooth eel</name>
    <dbReference type="NCBI Taxonomy" id="118154"/>
    <lineage>
        <taxon>Eukaryota</taxon>
        <taxon>Metazoa</taxon>
        <taxon>Chordata</taxon>
        <taxon>Craniata</taxon>
        <taxon>Vertebrata</taxon>
        <taxon>Euteleostomi</taxon>
        <taxon>Actinopterygii</taxon>
        <taxon>Neopterygii</taxon>
        <taxon>Teleostei</taxon>
        <taxon>Anguilliformes</taxon>
        <taxon>Synaphobranchidae</taxon>
        <taxon>Synaphobranchus</taxon>
    </lineage>
</organism>
<accession>A0A9Q1J702</accession>
<keyword evidence="1" id="KW-1133">Transmembrane helix</keyword>
<name>A0A9Q1J702_SYNKA</name>
<sequence length="157" mass="16769">MGPLCSGRNAVGCSSPRFGADLMVSWLLLNDRPATGGLLLQARRGSGVFVLSFAILGRVVTLGLCLLAVSPTERCHSQVKRPGAPPSPGSGRRVRLKGLDQPRGRNTCHTVKLQVRASRAFVRDITQQPLRLPRVGVCPQTPSLPLKIIKGEDGEGL</sequence>
<evidence type="ECO:0000256" key="1">
    <source>
        <dbReference type="SAM" id="Phobius"/>
    </source>
</evidence>